<dbReference type="AlphaFoldDB" id="A0ABD4XJG8"/>
<gene>
    <name evidence="1" type="ORF">G9403_06620</name>
</gene>
<sequence length="96" mass="11473">MHANLIKKMRNANQSKCRRIYQPHIRIEIDDIRDVPVVYVDGKRRFSIDTDEPLASLVYDWHTDEGQEVRKSLDVEYYDLKAMQVVRQTISNMYRS</sequence>
<reference evidence="1 2" key="1">
    <citation type="submission" date="2020-03" db="EMBL/GenBank/DDBJ databases">
        <title>Comparative genomics of Weissella paramesenteroides.</title>
        <authorList>
            <person name="Kant R."/>
            <person name="Takala T."/>
            <person name="Saris P."/>
        </authorList>
    </citation>
    <scope>NUCLEOTIDE SEQUENCE [LARGE SCALE GENOMIC DNA]</scope>
    <source>
        <strain evidence="1 2">SJ27-4</strain>
    </source>
</reference>
<proteinExistence type="predicted"/>
<accession>A0ABD4XJG8</accession>
<protein>
    <recommendedName>
        <fullName evidence="3">DUF1797 family protein</fullName>
    </recommendedName>
</protein>
<dbReference type="Proteomes" id="UP001215461">
    <property type="component" value="Unassembled WGS sequence"/>
</dbReference>
<name>A0ABD4XJG8_WEIPA</name>
<evidence type="ECO:0000313" key="1">
    <source>
        <dbReference type="EMBL" id="MDF8371316.1"/>
    </source>
</evidence>
<organism evidence="1 2">
    <name type="scientific">Weissella paramesenteroides</name>
    <name type="common">Leuconostoc paramesenteroides</name>
    <dbReference type="NCBI Taxonomy" id="1249"/>
    <lineage>
        <taxon>Bacteria</taxon>
        <taxon>Bacillati</taxon>
        <taxon>Bacillota</taxon>
        <taxon>Bacilli</taxon>
        <taxon>Lactobacillales</taxon>
        <taxon>Lactobacillaceae</taxon>
        <taxon>Weissella</taxon>
    </lineage>
</organism>
<evidence type="ECO:0008006" key="3">
    <source>
        <dbReference type="Google" id="ProtNLM"/>
    </source>
</evidence>
<dbReference type="EMBL" id="JAANXN010000007">
    <property type="protein sequence ID" value="MDF8371316.1"/>
    <property type="molecule type" value="Genomic_DNA"/>
</dbReference>
<evidence type="ECO:0000313" key="2">
    <source>
        <dbReference type="Proteomes" id="UP001215461"/>
    </source>
</evidence>
<dbReference type="RefSeq" id="WP_277361542.1">
    <property type="nucleotide sequence ID" value="NZ_JAANXL010000003.1"/>
</dbReference>
<comment type="caution">
    <text evidence="1">The sequence shown here is derived from an EMBL/GenBank/DDBJ whole genome shotgun (WGS) entry which is preliminary data.</text>
</comment>